<dbReference type="EMBL" id="BARS01009547">
    <property type="protein sequence ID" value="GAF76190.1"/>
    <property type="molecule type" value="Genomic_DNA"/>
</dbReference>
<reference evidence="1" key="1">
    <citation type="journal article" date="2014" name="Front. Microbiol.">
        <title>High frequency of phylogenetically diverse reductive dehalogenase-homologous genes in deep subseafloor sedimentary metagenomes.</title>
        <authorList>
            <person name="Kawai M."/>
            <person name="Futagami T."/>
            <person name="Toyoda A."/>
            <person name="Takaki Y."/>
            <person name="Nishi S."/>
            <person name="Hori S."/>
            <person name="Arai W."/>
            <person name="Tsubouchi T."/>
            <person name="Morono Y."/>
            <person name="Uchiyama I."/>
            <person name="Ito T."/>
            <person name="Fujiyama A."/>
            <person name="Inagaki F."/>
            <person name="Takami H."/>
        </authorList>
    </citation>
    <scope>NUCLEOTIDE SEQUENCE</scope>
    <source>
        <strain evidence="1">Expedition CK06-06</strain>
    </source>
</reference>
<feature type="non-terminal residue" evidence="1">
    <location>
        <position position="119"/>
    </location>
</feature>
<name>X0TJC0_9ZZZZ</name>
<proteinExistence type="predicted"/>
<accession>X0TJC0</accession>
<sequence>MEENIIYGIVYTEIDDVKGPNPIIWFPEEMPEDIKMKIGIKTITLVTDEKGILPESLVFIPFPSLKLKGILKYIEFPDDTHRGGVNQSAITLIFKEFNDIVFYKYIKNLELIFNDTAQK</sequence>
<organism evidence="1">
    <name type="scientific">marine sediment metagenome</name>
    <dbReference type="NCBI Taxonomy" id="412755"/>
    <lineage>
        <taxon>unclassified sequences</taxon>
        <taxon>metagenomes</taxon>
        <taxon>ecological metagenomes</taxon>
    </lineage>
</organism>
<gene>
    <name evidence="1" type="ORF">S01H1_17937</name>
</gene>
<comment type="caution">
    <text evidence="1">The sequence shown here is derived from an EMBL/GenBank/DDBJ whole genome shotgun (WGS) entry which is preliminary data.</text>
</comment>
<dbReference type="AlphaFoldDB" id="X0TJC0"/>
<protein>
    <submittedName>
        <fullName evidence="1">Uncharacterized protein</fullName>
    </submittedName>
</protein>
<evidence type="ECO:0000313" key="1">
    <source>
        <dbReference type="EMBL" id="GAF76190.1"/>
    </source>
</evidence>